<organism evidence="1 2">
    <name type="scientific">Acinetobacter vivianii</name>
    <dbReference type="NCBI Taxonomy" id="1776742"/>
    <lineage>
        <taxon>Bacteria</taxon>
        <taxon>Pseudomonadati</taxon>
        <taxon>Pseudomonadota</taxon>
        <taxon>Gammaproteobacteria</taxon>
        <taxon>Moraxellales</taxon>
        <taxon>Moraxellaceae</taxon>
        <taxon>Acinetobacter</taxon>
    </lineage>
</organism>
<dbReference type="EMBL" id="APPC01000020">
    <property type="protein sequence ID" value="ENU91284.1"/>
    <property type="molecule type" value="Genomic_DNA"/>
</dbReference>
<protein>
    <submittedName>
        <fullName evidence="1">Uncharacterized protein</fullName>
    </submittedName>
</protein>
<dbReference type="eggNOG" id="ENOG50333TD">
    <property type="taxonomic scope" value="Bacteria"/>
</dbReference>
<proteinExistence type="predicted"/>
<evidence type="ECO:0000313" key="1">
    <source>
        <dbReference type="EMBL" id="ENU91284.1"/>
    </source>
</evidence>
<dbReference type="AlphaFoldDB" id="N8W8N3"/>
<reference evidence="1 2" key="1">
    <citation type="submission" date="2013-02" db="EMBL/GenBank/DDBJ databases">
        <title>The Genome Sequence of Acinetobacter sp. NIPH 758.</title>
        <authorList>
            <consortium name="The Broad Institute Genome Sequencing Platform"/>
            <consortium name="The Broad Institute Genome Sequencing Center for Infectious Disease"/>
            <person name="Cerqueira G."/>
            <person name="Feldgarden M."/>
            <person name="Courvalin P."/>
            <person name="Perichon B."/>
            <person name="Grillot-Courvalin C."/>
            <person name="Clermont D."/>
            <person name="Rocha E."/>
            <person name="Yoon E.-J."/>
            <person name="Nemec A."/>
            <person name="Walker B."/>
            <person name="Young S.K."/>
            <person name="Zeng Q."/>
            <person name="Gargeya S."/>
            <person name="Fitzgerald M."/>
            <person name="Haas B."/>
            <person name="Abouelleil A."/>
            <person name="Alvarado L."/>
            <person name="Arachchi H.M."/>
            <person name="Berlin A.M."/>
            <person name="Chapman S.B."/>
            <person name="Dewar J."/>
            <person name="Goldberg J."/>
            <person name="Griggs A."/>
            <person name="Gujja S."/>
            <person name="Hansen M."/>
            <person name="Howarth C."/>
            <person name="Imamovic A."/>
            <person name="Larimer J."/>
            <person name="McCowan C."/>
            <person name="Murphy C."/>
            <person name="Neiman D."/>
            <person name="Pearson M."/>
            <person name="Priest M."/>
            <person name="Roberts A."/>
            <person name="Saif S."/>
            <person name="Shea T."/>
            <person name="Sisk P."/>
            <person name="Sykes S."/>
            <person name="Wortman J."/>
            <person name="Nusbaum C."/>
            <person name="Birren B."/>
        </authorList>
    </citation>
    <scope>NUCLEOTIDE SEQUENCE [LARGE SCALE GENOMIC DNA]</scope>
    <source>
        <strain evidence="1 2">NIPH 758</strain>
    </source>
</reference>
<accession>N8W8N3</accession>
<evidence type="ECO:0000313" key="2">
    <source>
        <dbReference type="Proteomes" id="UP000013049"/>
    </source>
</evidence>
<dbReference type="InterPro" id="IPR029278">
    <property type="entry name" value="Imm26"/>
</dbReference>
<dbReference type="Pfam" id="PF15428">
    <property type="entry name" value="Imm26"/>
    <property type="match status" value="1"/>
</dbReference>
<name>N8W8N3_9GAMM</name>
<comment type="caution">
    <text evidence="1">The sequence shown here is derived from an EMBL/GenBank/DDBJ whole genome shotgun (WGS) entry which is preliminary data.</text>
</comment>
<sequence>MVKKLKSFKRKEGDILLIKLSNNTFCYGRVLTDPLFVFYDLNTSKPLLDINQITEKNILFKVWVMKHAITSGRWEVIGNQTLEDTLVRSPLFFKQDILSKELSIYNPTTGQEIDASYEECKNLERAAVWEPEHVEDRLEDIFEGRNNKWVESLRPKI</sequence>
<dbReference type="HOGENOM" id="CLU_1682866_0_0_6"/>
<dbReference type="RefSeq" id="WP_004773085.1">
    <property type="nucleotide sequence ID" value="NZ_KB849357.1"/>
</dbReference>
<dbReference type="Proteomes" id="UP000013049">
    <property type="component" value="Unassembled WGS sequence"/>
</dbReference>
<gene>
    <name evidence="1" type="ORF">F971_03191</name>
</gene>